<evidence type="ECO:0000256" key="13">
    <source>
        <dbReference type="ARBA" id="ARBA00023211"/>
    </source>
</evidence>
<keyword evidence="8 14" id="KW-0963">Cytoplasm</keyword>
<evidence type="ECO:0000256" key="11">
    <source>
        <dbReference type="ARBA" id="ARBA00022759"/>
    </source>
</evidence>
<dbReference type="GO" id="GO:0032299">
    <property type="term" value="C:ribonuclease H2 complex"/>
    <property type="evidence" value="ECO:0007669"/>
    <property type="project" value="TreeGrafter"/>
</dbReference>
<comment type="catalytic activity">
    <reaction evidence="1 14 15 16">
        <text>Endonucleolytic cleavage to 5'-phosphomonoester.</text>
        <dbReference type="EC" id="3.1.26.4"/>
    </reaction>
</comment>
<dbReference type="SUPFAM" id="SSF53098">
    <property type="entry name" value="Ribonuclease H-like"/>
    <property type="match status" value="1"/>
</dbReference>
<dbReference type="PANTHER" id="PTHR10954">
    <property type="entry name" value="RIBONUCLEASE H2 SUBUNIT A"/>
    <property type="match status" value="1"/>
</dbReference>
<comment type="similarity">
    <text evidence="5 14 16">Belongs to the RNase HII family.</text>
</comment>
<comment type="cofactor">
    <cofactor evidence="14 15">
        <name>Mn(2+)</name>
        <dbReference type="ChEBI" id="CHEBI:29035"/>
    </cofactor>
    <cofactor evidence="14 15">
        <name>Mg(2+)</name>
        <dbReference type="ChEBI" id="CHEBI:18420"/>
    </cofactor>
    <text evidence="14 15">Manganese or magnesium. Binds 1 divalent metal ion per monomer in the absence of substrate. May bind a second metal ion after substrate binding.</text>
</comment>
<sequence>MGTGESIQQIREKLKGRPEPAELERWRQDSRAGVRKLLETYDRKQKAQAEERERLERFQDLERAFWARGMDQVAGCDEAGRGPLAGPLVTAAVILPHSIWLPGLNDSKKVTAARREILYGEILEQAVSVTVSILGPREIDRLNIYQAAKTAMTLCLTHLKVRPQAAVTDAMPLEIPGMEVEDLVHGDSRSAAVAAASIIAKVTRDHLMEDLDRQYPQYGFAKHKGYGTARHIQAIMDCGPTPWHRRSYEPLKSMSLKEEGVSENQLLQLK</sequence>
<organism evidence="19 20">
    <name type="scientific">Acidaminococcus fermentans</name>
    <dbReference type="NCBI Taxonomy" id="905"/>
    <lineage>
        <taxon>Bacteria</taxon>
        <taxon>Bacillati</taxon>
        <taxon>Bacillota</taxon>
        <taxon>Negativicutes</taxon>
        <taxon>Acidaminococcales</taxon>
        <taxon>Acidaminococcaceae</taxon>
        <taxon>Acidaminococcus</taxon>
    </lineage>
</organism>
<evidence type="ECO:0000259" key="18">
    <source>
        <dbReference type="PROSITE" id="PS51975"/>
    </source>
</evidence>
<dbReference type="CDD" id="cd07182">
    <property type="entry name" value="RNase_HII_bacteria_HII_like"/>
    <property type="match status" value="1"/>
</dbReference>
<keyword evidence="9 14" id="KW-0540">Nuclease</keyword>
<dbReference type="InterPro" id="IPR012337">
    <property type="entry name" value="RNaseH-like_sf"/>
</dbReference>
<evidence type="ECO:0000256" key="6">
    <source>
        <dbReference type="ARBA" id="ARBA00012180"/>
    </source>
</evidence>
<dbReference type="GO" id="GO:0003723">
    <property type="term" value="F:RNA binding"/>
    <property type="evidence" value="ECO:0007669"/>
    <property type="project" value="UniProtKB-UniRule"/>
</dbReference>
<evidence type="ECO:0000256" key="9">
    <source>
        <dbReference type="ARBA" id="ARBA00022722"/>
    </source>
</evidence>
<comment type="subcellular location">
    <subcellularLocation>
        <location evidence="4 14">Cytoplasm</location>
    </subcellularLocation>
</comment>
<dbReference type="HAMAP" id="MF_00052_B">
    <property type="entry name" value="RNase_HII_B"/>
    <property type="match status" value="1"/>
</dbReference>
<dbReference type="RefSeq" id="WP_074706333.1">
    <property type="nucleotide sequence ID" value="NZ_FNOP01000009.1"/>
</dbReference>
<dbReference type="InterPro" id="IPR036397">
    <property type="entry name" value="RNaseH_sf"/>
</dbReference>
<keyword evidence="11 14" id="KW-0255">Endonuclease</keyword>
<evidence type="ECO:0000256" key="8">
    <source>
        <dbReference type="ARBA" id="ARBA00022490"/>
    </source>
</evidence>
<protein>
    <recommendedName>
        <fullName evidence="7 14">Ribonuclease HII</fullName>
        <shortName evidence="14">RNase HII</shortName>
        <ecNumber evidence="6 14">3.1.26.4</ecNumber>
    </recommendedName>
</protein>
<feature type="binding site" evidence="14 15">
    <location>
        <position position="77"/>
    </location>
    <ligand>
        <name>a divalent metal cation</name>
        <dbReference type="ChEBI" id="CHEBI:60240"/>
    </ligand>
</feature>
<dbReference type="EMBL" id="FNOP01000009">
    <property type="protein sequence ID" value="SDW95187.1"/>
    <property type="molecule type" value="Genomic_DNA"/>
</dbReference>
<dbReference type="EC" id="3.1.26.4" evidence="6 14"/>
<dbReference type="PANTHER" id="PTHR10954:SF18">
    <property type="entry name" value="RIBONUCLEASE HII"/>
    <property type="match status" value="1"/>
</dbReference>
<gene>
    <name evidence="14" type="primary">rnhB</name>
    <name evidence="19" type="ORF">SAMN05216495_10968</name>
</gene>
<comment type="function">
    <text evidence="3 14 16">Endonuclease that specifically degrades the RNA of RNA-DNA hybrids.</text>
</comment>
<dbReference type="InterPro" id="IPR024567">
    <property type="entry name" value="RNase_HII/HIII_dom"/>
</dbReference>
<evidence type="ECO:0000256" key="5">
    <source>
        <dbReference type="ARBA" id="ARBA00007383"/>
    </source>
</evidence>
<proteinExistence type="inferred from homology"/>
<dbReference type="NCBIfam" id="NF000595">
    <property type="entry name" value="PRK00015.1-3"/>
    <property type="match status" value="1"/>
</dbReference>
<feature type="binding site" evidence="14 15">
    <location>
        <position position="78"/>
    </location>
    <ligand>
        <name>a divalent metal cation</name>
        <dbReference type="ChEBI" id="CHEBI:60240"/>
    </ligand>
</feature>
<evidence type="ECO:0000256" key="7">
    <source>
        <dbReference type="ARBA" id="ARBA00019179"/>
    </source>
</evidence>
<evidence type="ECO:0000256" key="12">
    <source>
        <dbReference type="ARBA" id="ARBA00022801"/>
    </source>
</evidence>
<feature type="domain" description="RNase H type-2" evidence="18">
    <location>
        <begin position="71"/>
        <end position="260"/>
    </location>
</feature>
<evidence type="ECO:0000256" key="1">
    <source>
        <dbReference type="ARBA" id="ARBA00000077"/>
    </source>
</evidence>
<dbReference type="GO" id="GO:0005737">
    <property type="term" value="C:cytoplasm"/>
    <property type="evidence" value="ECO:0007669"/>
    <property type="project" value="UniProtKB-SubCell"/>
</dbReference>
<dbReference type="InterPro" id="IPR001352">
    <property type="entry name" value="RNase_HII/HIII"/>
</dbReference>
<keyword evidence="12 14" id="KW-0378">Hydrolase</keyword>
<evidence type="ECO:0000313" key="19">
    <source>
        <dbReference type="EMBL" id="SDW95187.1"/>
    </source>
</evidence>
<evidence type="ECO:0000313" key="20">
    <source>
        <dbReference type="Proteomes" id="UP000182379"/>
    </source>
</evidence>
<evidence type="ECO:0000256" key="2">
    <source>
        <dbReference type="ARBA" id="ARBA00001946"/>
    </source>
</evidence>
<feature type="region of interest" description="Disordered" evidence="17">
    <location>
        <begin position="1"/>
        <end position="26"/>
    </location>
</feature>
<evidence type="ECO:0000256" key="10">
    <source>
        <dbReference type="ARBA" id="ARBA00022723"/>
    </source>
</evidence>
<keyword evidence="10 14" id="KW-0479">Metal-binding</keyword>
<dbReference type="PROSITE" id="PS51975">
    <property type="entry name" value="RNASE_H_2"/>
    <property type="match status" value="1"/>
</dbReference>
<evidence type="ECO:0000256" key="17">
    <source>
        <dbReference type="SAM" id="MobiDB-lite"/>
    </source>
</evidence>
<comment type="caution">
    <text evidence="19">The sequence shown here is derived from an EMBL/GenBank/DDBJ whole genome shotgun (WGS) entry which is preliminary data.</text>
</comment>
<dbReference type="NCBIfam" id="NF000594">
    <property type="entry name" value="PRK00015.1-1"/>
    <property type="match status" value="1"/>
</dbReference>
<reference evidence="19 20" key="1">
    <citation type="submission" date="2016-10" db="EMBL/GenBank/DDBJ databases">
        <authorList>
            <person name="Varghese N."/>
            <person name="Submissions S."/>
        </authorList>
    </citation>
    <scope>NUCLEOTIDE SEQUENCE [LARGE SCALE GENOMIC DNA]</scope>
    <source>
        <strain evidence="19 20">WCC6</strain>
    </source>
</reference>
<name>A0A1H2XQU6_ACIFE</name>
<evidence type="ECO:0000256" key="15">
    <source>
        <dbReference type="PROSITE-ProRule" id="PRU01319"/>
    </source>
</evidence>
<dbReference type="GO" id="GO:0030145">
    <property type="term" value="F:manganese ion binding"/>
    <property type="evidence" value="ECO:0007669"/>
    <property type="project" value="UniProtKB-UniRule"/>
</dbReference>
<feature type="binding site" evidence="14 15">
    <location>
        <position position="169"/>
    </location>
    <ligand>
        <name>a divalent metal cation</name>
        <dbReference type="ChEBI" id="CHEBI:60240"/>
    </ligand>
</feature>
<dbReference type="Gene3D" id="3.30.420.10">
    <property type="entry name" value="Ribonuclease H-like superfamily/Ribonuclease H"/>
    <property type="match status" value="1"/>
</dbReference>
<evidence type="ECO:0000256" key="4">
    <source>
        <dbReference type="ARBA" id="ARBA00004496"/>
    </source>
</evidence>
<dbReference type="Proteomes" id="UP000182379">
    <property type="component" value="Unassembled WGS sequence"/>
</dbReference>
<accession>A0A1H2XQU6</accession>
<dbReference type="GO" id="GO:0004523">
    <property type="term" value="F:RNA-DNA hybrid ribonuclease activity"/>
    <property type="evidence" value="ECO:0007669"/>
    <property type="project" value="UniProtKB-UniRule"/>
</dbReference>
<dbReference type="AlphaFoldDB" id="A0A1H2XQU6"/>
<dbReference type="GO" id="GO:0006298">
    <property type="term" value="P:mismatch repair"/>
    <property type="evidence" value="ECO:0007669"/>
    <property type="project" value="TreeGrafter"/>
</dbReference>
<dbReference type="InterPro" id="IPR022898">
    <property type="entry name" value="RNase_HII"/>
</dbReference>
<dbReference type="Pfam" id="PF01351">
    <property type="entry name" value="RNase_HII"/>
    <property type="match status" value="1"/>
</dbReference>
<dbReference type="GO" id="GO:0043137">
    <property type="term" value="P:DNA replication, removal of RNA primer"/>
    <property type="evidence" value="ECO:0007669"/>
    <property type="project" value="TreeGrafter"/>
</dbReference>
<comment type="cofactor">
    <cofactor evidence="2">
        <name>Mg(2+)</name>
        <dbReference type="ChEBI" id="CHEBI:18420"/>
    </cofactor>
</comment>
<feature type="compositionally biased region" description="Basic and acidic residues" evidence="17">
    <location>
        <begin position="10"/>
        <end position="26"/>
    </location>
</feature>
<evidence type="ECO:0000256" key="14">
    <source>
        <dbReference type="HAMAP-Rule" id="MF_00052"/>
    </source>
</evidence>
<keyword evidence="13 14" id="KW-0464">Manganese</keyword>
<evidence type="ECO:0000256" key="3">
    <source>
        <dbReference type="ARBA" id="ARBA00004065"/>
    </source>
</evidence>
<evidence type="ECO:0000256" key="16">
    <source>
        <dbReference type="RuleBase" id="RU003515"/>
    </source>
</evidence>